<evidence type="ECO:0000313" key="1">
    <source>
        <dbReference type="EMBL" id="MPL79694.1"/>
    </source>
</evidence>
<dbReference type="AlphaFoldDB" id="A0A644UL47"/>
<sequence length="64" mass="6609">MPEPAVEYGAVATIAVSWASKAVGGAESRVWALGVVIGAPVRDDGAGVVEPVKQRLIQELVSHL</sequence>
<gene>
    <name evidence="1" type="ORF">SDC9_25578</name>
</gene>
<comment type="caution">
    <text evidence="1">The sequence shown here is derived from an EMBL/GenBank/DDBJ whole genome shotgun (WGS) entry which is preliminary data.</text>
</comment>
<name>A0A644UL47_9ZZZZ</name>
<accession>A0A644UL47</accession>
<protein>
    <submittedName>
        <fullName evidence="1">Uncharacterized protein</fullName>
    </submittedName>
</protein>
<proteinExistence type="predicted"/>
<organism evidence="1">
    <name type="scientific">bioreactor metagenome</name>
    <dbReference type="NCBI Taxonomy" id="1076179"/>
    <lineage>
        <taxon>unclassified sequences</taxon>
        <taxon>metagenomes</taxon>
        <taxon>ecological metagenomes</taxon>
    </lineage>
</organism>
<reference evidence="1" key="1">
    <citation type="submission" date="2019-08" db="EMBL/GenBank/DDBJ databases">
        <authorList>
            <person name="Kucharzyk K."/>
            <person name="Murdoch R.W."/>
            <person name="Higgins S."/>
            <person name="Loffler F."/>
        </authorList>
    </citation>
    <scope>NUCLEOTIDE SEQUENCE</scope>
</reference>
<dbReference type="EMBL" id="VSSQ01000129">
    <property type="protein sequence ID" value="MPL79694.1"/>
    <property type="molecule type" value="Genomic_DNA"/>
</dbReference>